<dbReference type="InterPro" id="IPR006671">
    <property type="entry name" value="Cyclin_N"/>
</dbReference>
<gene>
    <name evidence="2" type="ORF">IB286_14460</name>
</gene>
<dbReference type="Proteomes" id="UP000610558">
    <property type="component" value="Unassembled WGS sequence"/>
</dbReference>
<comment type="caution">
    <text evidence="2">The sequence shown here is derived from an EMBL/GenBank/DDBJ whole genome shotgun (WGS) entry which is preliminary data.</text>
</comment>
<dbReference type="AlphaFoldDB" id="A0A927C600"/>
<name>A0A927C600_9GAMM</name>
<reference evidence="2" key="1">
    <citation type="submission" date="2020-09" db="EMBL/GenBank/DDBJ databases">
        <authorList>
            <person name="Yoon J.-W."/>
        </authorList>
    </citation>
    <scope>NUCLEOTIDE SEQUENCE</scope>
    <source>
        <strain evidence="2">KMU-158</strain>
    </source>
</reference>
<dbReference type="Pfam" id="PF00134">
    <property type="entry name" value="Cyclin_N"/>
    <property type="match status" value="1"/>
</dbReference>
<accession>A0A927C600</accession>
<evidence type="ECO:0000313" key="2">
    <source>
        <dbReference type="EMBL" id="MBD2860201.1"/>
    </source>
</evidence>
<evidence type="ECO:0000259" key="1">
    <source>
        <dbReference type="Pfam" id="PF00134"/>
    </source>
</evidence>
<sequence length="65" mass="7384">MRRTNSSDRNANQKPVRKKALSRIATSCLFLASRSSDRFPSIFAASVISQSQYSTTRFRVSIDRD</sequence>
<organism evidence="2 3">
    <name type="scientific">Spongiibacter pelagi</name>
    <dbReference type="NCBI Taxonomy" id="2760804"/>
    <lineage>
        <taxon>Bacteria</taxon>
        <taxon>Pseudomonadati</taxon>
        <taxon>Pseudomonadota</taxon>
        <taxon>Gammaproteobacteria</taxon>
        <taxon>Cellvibrionales</taxon>
        <taxon>Spongiibacteraceae</taxon>
        <taxon>Spongiibacter</taxon>
    </lineage>
</organism>
<proteinExistence type="predicted"/>
<dbReference type="EMBL" id="JACXLD010000015">
    <property type="protein sequence ID" value="MBD2860201.1"/>
    <property type="molecule type" value="Genomic_DNA"/>
</dbReference>
<evidence type="ECO:0000313" key="3">
    <source>
        <dbReference type="Proteomes" id="UP000610558"/>
    </source>
</evidence>
<protein>
    <recommendedName>
        <fullName evidence="1">Cyclin N-terminal domain-containing protein</fullName>
    </recommendedName>
</protein>
<feature type="domain" description="Cyclin N-terminal" evidence="1">
    <location>
        <begin position="7"/>
        <end position="56"/>
    </location>
</feature>
<keyword evidence="3" id="KW-1185">Reference proteome</keyword>